<dbReference type="EMBL" id="JH668304">
    <property type="protein sequence ID" value="KAG6443661.1"/>
    <property type="molecule type" value="Genomic_DNA"/>
</dbReference>
<comment type="caution">
    <text evidence="1">The sequence shown here is derived from an EMBL/GenBank/DDBJ whole genome shotgun (WGS) entry which is preliminary data.</text>
</comment>
<evidence type="ECO:0000313" key="1">
    <source>
        <dbReference type="EMBL" id="KAG6443661.1"/>
    </source>
</evidence>
<evidence type="ECO:0000313" key="2">
    <source>
        <dbReference type="Proteomes" id="UP000791440"/>
    </source>
</evidence>
<gene>
    <name evidence="1" type="ORF">O3G_MSEX002960</name>
</gene>
<keyword evidence="2" id="KW-1185">Reference proteome</keyword>
<accession>A0A922CEX5</accession>
<reference evidence="1" key="2">
    <citation type="submission" date="2020-12" db="EMBL/GenBank/DDBJ databases">
        <authorList>
            <person name="Kanost M."/>
        </authorList>
    </citation>
    <scope>NUCLEOTIDE SEQUENCE</scope>
</reference>
<organism evidence="1 2">
    <name type="scientific">Manduca sexta</name>
    <name type="common">Tobacco hawkmoth</name>
    <name type="synonym">Tobacco hornworm</name>
    <dbReference type="NCBI Taxonomy" id="7130"/>
    <lineage>
        <taxon>Eukaryota</taxon>
        <taxon>Metazoa</taxon>
        <taxon>Ecdysozoa</taxon>
        <taxon>Arthropoda</taxon>
        <taxon>Hexapoda</taxon>
        <taxon>Insecta</taxon>
        <taxon>Pterygota</taxon>
        <taxon>Neoptera</taxon>
        <taxon>Endopterygota</taxon>
        <taxon>Lepidoptera</taxon>
        <taxon>Glossata</taxon>
        <taxon>Ditrysia</taxon>
        <taxon>Bombycoidea</taxon>
        <taxon>Sphingidae</taxon>
        <taxon>Sphinginae</taxon>
        <taxon>Sphingini</taxon>
        <taxon>Manduca</taxon>
    </lineage>
</organism>
<dbReference type="Proteomes" id="UP000791440">
    <property type="component" value="Unassembled WGS sequence"/>
</dbReference>
<sequence>MCAEPNRRKWILNEPLLSTYSSPEHICHLENHGKTCRQLAPWPVAVTYSTKLGHPAPRPESAPPGPYYTITHKKHLYYQTTLRNTSHNYFFSHCIVLTADFLTIRICRKL</sequence>
<proteinExistence type="predicted"/>
<dbReference type="AlphaFoldDB" id="A0A922CEX5"/>
<protein>
    <submittedName>
        <fullName evidence="1">Uncharacterized protein</fullName>
    </submittedName>
</protein>
<name>A0A922CEX5_MANSE</name>
<reference evidence="1" key="1">
    <citation type="journal article" date="2016" name="Insect Biochem. Mol. Biol.">
        <title>Multifaceted biological insights from a draft genome sequence of the tobacco hornworm moth, Manduca sexta.</title>
        <authorList>
            <person name="Kanost M.R."/>
            <person name="Arrese E.L."/>
            <person name="Cao X."/>
            <person name="Chen Y.R."/>
            <person name="Chellapilla S."/>
            <person name="Goldsmith M.R."/>
            <person name="Grosse-Wilde E."/>
            <person name="Heckel D.G."/>
            <person name="Herndon N."/>
            <person name="Jiang H."/>
            <person name="Papanicolaou A."/>
            <person name="Qu J."/>
            <person name="Soulages J.L."/>
            <person name="Vogel H."/>
            <person name="Walters J."/>
            <person name="Waterhouse R.M."/>
            <person name="Ahn S.J."/>
            <person name="Almeida F.C."/>
            <person name="An C."/>
            <person name="Aqrawi P."/>
            <person name="Bretschneider A."/>
            <person name="Bryant W.B."/>
            <person name="Bucks S."/>
            <person name="Chao H."/>
            <person name="Chevignon G."/>
            <person name="Christen J.M."/>
            <person name="Clarke D.F."/>
            <person name="Dittmer N.T."/>
            <person name="Ferguson L.C.F."/>
            <person name="Garavelou S."/>
            <person name="Gordon K.H.J."/>
            <person name="Gunaratna R.T."/>
            <person name="Han Y."/>
            <person name="Hauser F."/>
            <person name="He Y."/>
            <person name="Heidel-Fischer H."/>
            <person name="Hirsh A."/>
            <person name="Hu Y."/>
            <person name="Jiang H."/>
            <person name="Kalra D."/>
            <person name="Klinner C."/>
            <person name="Konig C."/>
            <person name="Kovar C."/>
            <person name="Kroll A.R."/>
            <person name="Kuwar S.S."/>
            <person name="Lee S.L."/>
            <person name="Lehman R."/>
            <person name="Li K."/>
            <person name="Li Z."/>
            <person name="Liang H."/>
            <person name="Lovelace S."/>
            <person name="Lu Z."/>
            <person name="Mansfield J.H."/>
            <person name="McCulloch K.J."/>
            <person name="Mathew T."/>
            <person name="Morton B."/>
            <person name="Muzny D.M."/>
            <person name="Neunemann D."/>
            <person name="Ongeri F."/>
            <person name="Pauchet Y."/>
            <person name="Pu L.L."/>
            <person name="Pyrousis I."/>
            <person name="Rao X.J."/>
            <person name="Redding A."/>
            <person name="Roesel C."/>
            <person name="Sanchez-Gracia A."/>
            <person name="Schaack S."/>
            <person name="Shukla A."/>
            <person name="Tetreau G."/>
            <person name="Wang Y."/>
            <person name="Xiong G.H."/>
            <person name="Traut W."/>
            <person name="Walsh T.K."/>
            <person name="Worley K.C."/>
            <person name="Wu D."/>
            <person name="Wu W."/>
            <person name="Wu Y.Q."/>
            <person name="Zhang X."/>
            <person name="Zou Z."/>
            <person name="Zucker H."/>
            <person name="Briscoe A.D."/>
            <person name="Burmester T."/>
            <person name="Clem R.J."/>
            <person name="Feyereisen R."/>
            <person name="Grimmelikhuijzen C.J.P."/>
            <person name="Hamodrakas S.J."/>
            <person name="Hansson B.S."/>
            <person name="Huguet E."/>
            <person name="Jermiin L.S."/>
            <person name="Lan Q."/>
            <person name="Lehman H.K."/>
            <person name="Lorenzen M."/>
            <person name="Merzendorfer H."/>
            <person name="Michalopoulos I."/>
            <person name="Morton D.B."/>
            <person name="Muthukrishnan S."/>
            <person name="Oakeshott J.G."/>
            <person name="Palmer W."/>
            <person name="Park Y."/>
            <person name="Passarelli A.L."/>
            <person name="Rozas J."/>
            <person name="Schwartz L.M."/>
            <person name="Smith W."/>
            <person name="Southgate A."/>
            <person name="Vilcinskas A."/>
            <person name="Vogt R."/>
            <person name="Wang P."/>
            <person name="Werren J."/>
            <person name="Yu X.Q."/>
            <person name="Zhou J.J."/>
            <person name="Brown S.J."/>
            <person name="Scherer S.E."/>
            <person name="Richards S."/>
            <person name="Blissard G.W."/>
        </authorList>
    </citation>
    <scope>NUCLEOTIDE SEQUENCE</scope>
</reference>